<feature type="domain" description="Ice-binding protein C-terminal" evidence="2">
    <location>
        <begin position="45"/>
        <end position="66"/>
    </location>
</feature>
<comment type="caution">
    <text evidence="3">The sequence shown here is derived from an EMBL/GenBank/DDBJ whole genome shotgun (WGS) entry which is preliminary data.</text>
</comment>
<organism evidence="3">
    <name type="scientific">bioreactor metagenome</name>
    <dbReference type="NCBI Taxonomy" id="1076179"/>
    <lineage>
        <taxon>unclassified sequences</taxon>
        <taxon>metagenomes</taxon>
        <taxon>ecological metagenomes</taxon>
    </lineage>
</organism>
<gene>
    <name evidence="3" type="ORF">SDC9_204806</name>
</gene>
<sequence length="69" mass="7305">MISAVTVDGLTWAPGTDLWLRWTDKNDGGNDHGLAIDDLTFTAVVPEPGSAALVGLGVLAFGLLRRKNK</sequence>
<dbReference type="EMBL" id="VSSQ01128265">
    <property type="protein sequence ID" value="MPN57112.1"/>
    <property type="molecule type" value="Genomic_DNA"/>
</dbReference>
<reference evidence="3" key="1">
    <citation type="submission" date="2019-08" db="EMBL/GenBank/DDBJ databases">
        <authorList>
            <person name="Kucharzyk K."/>
            <person name="Murdoch R.W."/>
            <person name="Higgins S."/>
            <person name="Loffler F."/>
        </authorList>
    </citation>
    <scope>NUCLEOTIDE SEQUENCE</scope>
</reference>
<keyword evidence="1" id="KW-1133">Transmembrane helix</keyword>
<dbReference type="NCBIfam" id="TIGR02595">
    <property type="entry name" value="PEP_CTERM"/>
    <property type="match status" value="1"/>
</dbReference>
<keyword evidence="1" id="KW-0472">Membrane</keyword>
<name>A0A645J1X3_9ZZZZ</name>
<protein>
    <recommendedName>
        <fullName evidence="2">Ice-binding protein C-terminal domain-containing protein</fullName>
    </recommendedName>
</protein>
<dbReference type="AlphaFoldDB" id="A0A645J1X3"/>
<accession>A0A645J1X3</accession>
<evidence type="ECO:0000259" key="2">
    <source>
        <dbReference type="Pfam" id="PF07589"/>
    </source>
</evidence>
<feature type="transmembrane region" description="Helical" evidence="1">
    <location>
        <begin position="48"/>
        <end position="64"/>
    </location>
</feature>
<proteinExistence type="predicted"/>
<dbReference type="Pfam" id="PF07589">
    <property type="entry name" value="PEP-CTERM"/>
    <property type="match status" value="1"/>
</dbReference>
<keyword evidence="1" id="KW-0812">Transmembrane</keyword>
<evidence type="ECO:0000256" key="1">
    <source>
        <dbReference type="SAM" id="Phobius"/>
    </source>
</evidence>
<evidence type="ECO:0000313" key="3">
    <source>
        <dbReference type="EMBL" id="MPN57112.1"/>
    </source>
</evidence>
<dbReference type="InterPro" id="IPR013424">
    <property type="entry name" value="Ice-binding_C"/>
</dbReference>